<dbReference type="EMBL" id="CAUYUJ010015138">
    <property type="protein sequence ID" value="CAK0850335.1"/>
    <property type="molecule type" value="Genomic_DNA"/>
</dbReference>
<feature type="compositionally biased region" description="Basic and acidic residues" evidence="1">
    <location>
        <begin position="16"/>
        <end position="28"/>
    </location>
</feature>
<evidence type="ECO:0000313" key="3">
    <source>
        <dbReference type="Proteomes" id="UP001189429"/>
    </source>
</evidence>
<organism evidence="2 3">
    <name type="scientific">Prorocentrum cordatum</name>
    <dbReference type="NCBI Taxonomy" id="2364126"/>
    <lineage>
        <taxon>Eukaryota</taxon>
        <taxon>Sar</taxon>
        <taxon>Alveolata</taxon>
        <taxon>Dinophyceae</taxon>
        <taxon>Prorocentrales</taxon>
        <taxon>Prorocentraceae</taxon>
        <taxon>Prorocentrum</taxon>
    </lineage>
</organism>
<evidence type="ECO:0000256" key="1">
    <source>
        <dbReference type="SAM" id="MobiDB-lite"/>
    </source>
</evidence>
<sequence>MIYAARGSLLLPDAADTEKGSGERREQGETPALSRQPSMRPAAPKGLGQGHERPESSREVEPQEMDQEGRRPQSCLASSARFLRPADEGRNPSDKEPHGLQATAHTQLHSPFFLAAGS</sequence>
<accession>A0ABN9TVN7</accession>
<name>A0ABN9TVN7_9DINO</name>
<dbReference type="Proteomes" id="UP001189429">
    <property type="component" value="Unassembled WGS sequence"/>
</dbReference>
<comment type="caution">
    <text evidence="2">The sequence shown here is derived from an EMBL/GenBank/DDBJ whole genome shotgun (WGS) entry which is preliminary data.</text>
</comment>
<gene>
    <name evidence="2" type="ORF">PCOR1329_LOCUS42763</name>
</gene>
<reference evidence="2" key="1">
    <citation type="submission" date="2023-10" db="EMBL/GenBank/DDBJ databases">
        <authorList>
            <person name="Chen Y."/>
            <person name="Shah S."/>
            <person name="Dougan E. K."/>
            <person name="Thang M."/>
            <person name="Chan C."/>
        </authorList>
    </citation>
    <scope>NUCLEOTIDE SEQUENCE [LARGE SCALE GENOMIC DNA]</scope>
</reference>
<keyword evidence="3" id="KW-1185">Reference proteome</keyword>
<feature type="region of interest" description="Disordered" evidence="1">
    <location>
        <begin position="1"/>
        <end position="118"/>
    </location>
</feature>
<proteinExistence type="predicted"/>
<protein>
    <submittedName>
        <fullName evidence="2">Uncharacterized protein</fullName>
    </submittedName>
</protein>
<feature type="compositionally biased region" description="Basic and acidic residues" evidence="1">
    <location>
        <begin position="50"/>
        <end position="71"/>
    </location>
</feature>
<feature type="compositionally biased region" description="Basic and acidic residues" evidence="1">
    <location>
        <begin position="84"/>
        <end position="98"/>
    </location>
</feature>
<evidence type="ECO:0000313" key="2">
    <source>
        <dbReference type="EMBL" id="CAK0850335.1"/>
    </source>
</evidence>